<reference evidence="4 5" key="1">
    <citation type="submission" date="2012-02" db="EMBL/GenBank/DDBJ databases">
        <title>The Genome Sequence of Bacteroides nordii CL02T12C05.</title>
        <authorList>
            <consortium name="The Broad Institute Genome Sequencing Platform"/>
            <person name="Earl A."/>
            <person name="Ward D."/>
            <person name="Feldgarden M."/>
            <person name="Gevers D."/>
            <person name="Zitomersky N.L."/>
            <person name="Coyne M.J."/>
            <person name="Comstock L.E."/>
            <person name="Young S.K."/>
            <person name="Zeng Q."/>
            <person name="Gargeya S."/>
            <person name="Fitzgerald M."/>
            <person name="Haas B."/>
            <person name="Abouelleil A."/>
            <person name="Alvarado L."/>
            <person name="Arachchi H.M."/>
            <person name="Berlin A."/>
            <person name="Chapman S.B."/>
            <person name="Gearin G."/>
            <person name="Goldberg J."/>
            <person name="Griggs A."/>
            <person name="Gujja S."/>
            <person name="Hansen M."/>
            <person name="Heiman D."/>
            <person name="Howarth C."/>
            <person name="Larimer J."/>
            <person name="Lui A."/>
            <person name="MacDonald P.J.P."/>
            <person name="McCowen C."/>
            <person name="Montmayeur A."/>
            <person name="Murphy C."/>
            <person name="Neiman D."/>
            <person name="Pearson M."/>
            <person name="Priest M."/>
            <person name="Roberts A."/>
            <person name="Saif S."/>
            <person name="Shea T."/>
            <person name="Sisk P."/>
            <person name="Stolte C."/>
            <person name="Sykes S."/>
            <person name="Wortman J."/>
            <person name="Nusbaum C."/>
            <person name="Birren B."/>
        </authorList>
    </citation>
    <scope>NUCLEOTIDE SEQUENCE [LARGE SCALE GENOMIC DNA]</scope>
    <source>
        <strain evidence="4 5">CL02T12C05</strain>
    </source>
</reference>
<dbReference type="HOGENOM" id="CLU_000788_3_2_10"/>
<dbReference type="InterPro" id="IPR025103">
    <property type="entry name" value="DUF4011"/>
</dbReference>
<dbReference type="Pfam" id="PF13087">
    <property type="entry name" value="AAA_12"/>
    <property type="match status" value="1"/>
</dbReference>
<feature type="domain" description="DNA2/NAM7 helicase helicase" evidence="1">
    <location>
        <begin position="279"/>
        <end position="364"/>
    </location>
</feature>
<evidence type="ECO:0000259" key="2">
    <source>
        <dbReference type="Pfam" id="PF13087"/>
    </source>
</evidence>
<dbReference type="Gene3D" id="3.40.50.300">
    <property type="entry name" value="P-loop containing nucleotide triphosphate hydrolases"/>
    <property type="match status" value="3"/>
</dbReference>
<dbReference type="FunFam" id="3.40.960.10:FF:000002">
    <property type="entry name" value="DNA helicase related protein"/>
    <property type="match status" value="1"/>
</dbReference>
<dbReference type="Pfam" id="PF13086">
    <property type="entry name" value="AAA_11"/>
    <property type="match status" value="2"/>
</dbReference>
<dbReference type="CDD" id="cd18808">
    <property type="entry name" value="SF1_C_Upf1"/>
    <property type="match status" value="1"/>
</dbReference>
<dbReference type="eggNOG" id="COG1112">
    <property type="taxonomic scope" value="Bacteria"/>
</dbReference>
<dbReference type="InterPro" id="IPR041677">
    <property type="entry name" value="DNA2/NAM7_AAA_11"/>
</dbReference>
<dbReference type="Pfam" id="PF18741">
    <property type="entry name" value="MTES_1575"/>
    <property type="match status" value="1"/>
</dbReference>
<evidence type="ECO:0000259" key="3">
    <source>
        <dbReference type="Pfam" id="PF18741"/>
    </source>
</evidence>
<gene>
    <name evidence="4" type="ORF">HMPREF1068_02855</name>
</gene>
<dbReference type="SUPFAM" id="SSF52540">
    <property type="entry name" value="P-loop containing nucleoside triphosphate hydrolases"/>
    <property type="match status" value="1"/>
</dbReference>
<comment type="caution">
    <text evidence="4">The sequence shown here is derived from an EMBL/GenBank/DDBJ whole genome shotgun (WGS) entry which is preliminary data.</text>
</comment>
<dbReference type="STRING" id="997884.HMPREF1068_02855"/>
<proteinExistence type="predicted"/>
<evidence type="ECO:0000313" key="4">
    <source>
        <dbReference type="EMBL" id="EIY48709.1"/>
    </source>
</evidence>
<sequence length="1846" mass="212340">MGQKLHNRIEIWKKLLLDFGKRNRLINFLEGKRSNVMITTPSLDKLWEFIVVNEREIVFPYAQQVQVDDDGEEIYETIIRGDIETNKPIDDLQKTLKSLRYKANTSIEEQGINTLYLTLGMLKWKERDDSSQVFSSPVILVPVRLLIESITSPYRLVLHDDEIVVNPTLSHKLDNDFGISMPEFDSTHDSPTDYLEKLSCKIKNKGWNVEESTHLTNLSFLKINMYKDLERNEEKLNANSVIAALVGEQNPIQMSKDLNNFDHDKQIRPIDTFQVVDADSSQQDAVLLSKKGTSFVLQGPPGTGKSQTITNIIAEAIADGKKVLFVSEKMAALQVVYSRLASVGLADFCFTLHSHKAKKKDILRDLANSINIDRTRVRDEALTQLDLLERKRCLLNEYQEELHTQTSGLNVSIYSVNGELAKLKNVPDVIFSISDVDTVTVAVLNERRYLLNELSKTIGKRSEDYTDNVWRNSSVKFLSNALRHEIDSNVATAIPLMKELAERRSSICSKLGVKFESSLIGIDDLIFLLSFVAKSPTIPLEWIMNHNTDSLIENAHKYKLQVEQITKITTELKSKYRDIFFDCDAIKCKDSLCSLMHKLQARIEENDNDWIAQNIDKINDELISITNGINSIIEEAKLLSSKLGISELNTINQVICFIKSIQALADIHNIQPTQKWFNNEELTRIKSSIEVCKSLHNAVLESRNSILSHFDKEILEWDFYPVLQRFRSEYKSFFRIFNGRYHKDIKQLNSYLSKGEKISYNKALAVLNMLKQYSDNQETITTNATQYYDDYGSYYACINTQWDVLSDDIEKFEESVCHLHMITSDLKNLIVQGQLPISEIIQFKTHYSEFNIESAFERLCALLKCDCNKASQWNDIRIYAQETNSIAIEFISEYQSLMNMQKVNCNYESAISDLDLLMSLNVLNEGLAKQKDSICHMYKDYYDGTETDWEKLIEALKYAIDLKNLVSLYNLPESFIKNICEDCGIRTYCYNESLIMSEQKDALQKSITWFVSLFNNGKDFYQHNILDLANRMSLCKNKKYLLEEWVDYCSNREKCKNVGLEEYINKAEELKMDSNYIVKAYLKRFYRLWLDAVLPNFPAVQNFRGRIQTQNINEFCELDKGQFKIAQARVRERALSRIPDFNSVNGARDEIAILKRELNKQRRLMPLRKLFMTIPNLVTSLRPCFMMSPLSVSVFLEAQSYDFDLVIFDEASQVHTEDAIGAIIRGKQVVIVGDTKQLPPTSFFSTSLNDEDFDVDTDEAIEDNDAGAYESILDEAVAILPERSLRWHYRSRHEHLIAFSNIKIYNSQLITFPSSTEKAPDCGVEYVYVKDGIYDRGGKKNNVIEARRVADLVFEHFKKHPKRSLGIVTFSESQQNAVDAAIRQKRLQNPSFDKFFIEDKEEPFFIKNLENVQGDERDTIIFSIGYAKDSKGIMYMNFGPLSREGGYRRLNVAITRAKYNIKLVGSIVPTDIDLDKVSSEGVKMLRSYIEFAQQGIVALKKELTFNCDLEFDSPFEEAVYDFLQSNGYNVVTQVGCSGFRIDMAVKHPTESGKFAIGIECDGATYHSSRTARERDRLRQTVLEDMGWTIYRIWSTDWIKDQKTEEDKLINAVEKAIGRVAIESEDNYSIDDVNNDTTPSIIEIEEKVKPAEVGTIGYGFELYKRAYPINIIDESGKTKEGYDIAWDIISLEQPIHFEELCRRIAPAYGRQKATSVVRNEVRCIFRNHLNGMITEDKNEFVRIKDFTEIKVRIPNPDDDYLRPITYICDEELALAMKTIAQHSFGITPEDLFIVTAREFGFKRTGDNIIYSLCNVYKQMIKSNEVTEVDGKVCVRMENIKCQVDKII</sequence>
<dbReference type="InterPro" id="IPR049468">
    <property type="entry name" value="Restrct_endonuc-II-like_dom"/>
</dbReference>
<dbReference type="PANTHER" id="PTHR10887">
    <property type="entry name" value="DNA2/NAM7 HELICASE FAMILY"/>
    <property type="match status" value="1"/>
</dbReference>
<dbReference type="InterPro" id="IPR027417">
    <property type="entry name" value="P-loop_NTPase"/>
</dbReference>
<feature type="domain" description="DNA2/NAM7 helicase-like C-terminal" evidence="2">
    <location>
        <begin position="1283"/>
        <end position="1466"/>
    </location>
</feature>
<dbReference type="Gene3D" id="3.40.960.10">
    <property type="entry name" value="VSR Endonuclease"/>
    <property type="match status" value="1"/>
</dbReference>
<dbReference type="InterPro" id="IPR041679">
    <property type="entry name" value="DNA2/NAM7-like_C"/>
</dbReference>
<protein>
    <submittedName>
        <fullName evidence="4">Uncharacterized protein</fullName>
    </submittedName>
</protein>
<dbReference type="EMBL" id="AGXS01000019">
    <property type="protein sequence ID" value="EIY48709.1"/>
    <property type="molecule type" value="Genomic_DNA"/>
</dbReference>
<dbReference type="RefSeq" id="WP_007485972.1">
    <property type="nucleotide sequence ID" value="NZ_JH724314.1"/>
</dbReference>
<feature type="domain" description="DNA2/NAM7 helicase helicase" evidence="1">
    <location>
        <begin position="1198"/>
        <end position="1242"/>
    </location>
</feature>
<dbReference type="PANTHER" id="PTHR10887:SF530">
    <property type="entry name" value="SUPERFAMILY I DNA HELICASES"/>
    <property type="match status" value="1"/>
</dbReference>
<dbReference type="eggNOG" id="COG0714">
    <property type="taxonomic scope" value="Bacteria"/>
</dbReference>
<dbReference type="InterPro" id="IPR011335">
    <property type="entry name" value="Restrct_endonuc-II-like"/>
</dbReference>
<dbReference type="InterPro" id="IPR047187">
    <property type="entry name" value="SF1_C_Upf1"/>
</dbReference>
<keyword evidence="5" id="KW-1185">Reference proteome</keyword>
<organism evidence="4 5">
    <name type="scientific">Bacteroides nordii CL02T12C05</name>
    <dbReference type="NCBI Taxonomy" id="997884"/>
    <lineage>
        <taxon>Bacteria</taxon>
        <taxon>Pseudomonadati</taxon>
        <taxon>Bacteroidota</taxon>
        <taxon>Bacteroidia</taxon>
        <taxon>Bacteroidales</taxon>
        <taxon>Bacteroidaceae</taxon>
        <taxon>Bacteroides</taxon>
    </lineage>
</organism>
<name>I9GP80_9BACE</name>
<dbReference type="Proteomes" id="UP000003089">
    <property type="component" value="Unassembled WGS sequence"/>
</dbReference>
<dbReference type="SUPFAM" id="SSF52980">
    <property type="entry name" value="Restriction endonuclease-like"/>
    <property type="match status" value="1"/>
</dbReference>
<dbReference type="GO" id="GO:0004386">
    <property type="term" value="F:helicase activity"/>
    <property type="evidence" value="ECO:0007669"/>
    <property type="project" value="InterPro"/>
</dbReference>
<dbReference type="Pfam" id="PF13195">
    <property type="entry name" value="DUF4011"/>
    <property type="match status" value="1"/>
</dbReference>
<accession>I9GP80</accession>
<evidence type="ECO:0000259" key="1">
    <source>
        <dbReference type="Pfam" id="PF13086"/>
    </source>
</evidence>
<dbReference type="InterPro" id="IPR045055">
    <property type="entry name" value="DNA2/NAM7-like"/>
</dbReference>
<feature type="domain" description="Restriction endonuclease type II-like" evidence="3">
    <location>
        <begin position="1515"/>
        <end position="1611"/>
    </location>
</feature>
<dbReference type="PATRIC" id="fig|997884.3.peg.2931"/>
<evidence type="ECO:0000313" key="5">
    <source>
        <dbReference type="Proteomes" id="UP000003089"/>
    </source>
</evidence>
<dbReference type="FunFam" id="3.40.50.300:FF:002063">
    <property type="entry name" value="DNA helicase related protein"/>
    <property type="match status" value="1"/>
</dbReference>